<dbReference type="PROSITE" id="PS51257">
    <property type="entry name" value="PROKAR_LIPOPROTEIN"/>
    <property type="match status" value="1"/>
</dbReference>
<keyword evidence="4" id="KW-1185">Reference proteome</keyword>
<feature type="signal peptide" evidence="2">
    <location>
        <begin position="1"/>
        <end position="19"/>
    </location>
</feature>
<evidence type="ECO:0000313" key="3">
    <source>
        <dbReference type="EMBL" id="QCT21950.1"/>
    </source>
</evidence>
<proteinExistence type="predicted"/>
<dbReference type="Gene3D" id="2.40.128.500">
    <property type="entry name" value="YedD-like protein"/>
    <property type="match status" value="1"/>
</dbReference>
<feature type="region of interest" description="Disordered" evidence="1">
    <location>
        <begin position="142"/>
        <end position="187"/>
    </location>
</feature>
<dbReference type="InterPro" id="IPR025596">
    <property type="entry name" value="YedD"/>
</dbReference>
<feature type="compositionally biased region" description="Low complexity" evidence="1">
    <location>
        <begin position="142"/>
        <end position="156"/>
    </location>
</feature>
<dbReference type="OrthoDB" id="6518935at2"/>
<keyword evidence="3" id="KW-0449">Lipoprotein</keyword>
<dbReference type="Proteomes" id="UP000302163">
    <property type="component" value="Chromosome"/>
</dbReference>
<evidence type="ECO:0000256" key="2">
    <source>
        <dbReference type="SAM" id="SignalP"/>
    </source>
</evidence>
<dbReference type="InterPro" id="IPR038624">
    <property type="entry name" value="YedD-like_sf"/>
</dbReference>
<evidence type="ECO:0000313" key="4">
    <source>
        <dbReference type="Proteomes" id="UP000302163"/>
    </source>
</evidence>
<keyword evidence="2" id="KW-0732">Signal</keyword>
<dbReference type="NCBIfam" id="NF007705">
    <property type="entry name" value="PRK10397.1"/>
    <property type="match status" value="1"/>
</dbReference>
<reference evidence="3 4" key="1">
    <citation type="submission" date="2019-05" db="EMBL/GenBank/DDBJ databases">
        <title>Complete genome sequence of Izhakiella calystegiae KSNA2, an endophyte isolated from beach morning glory (Calystegia soldanella).</title>
        <authorList>
            <person name="Jiang L."/>
            <person name="Jeong J.C."/>
            <person name="Kim C.Y."/>
            <person name="Kim D.H."/>
            <person name="Kim S.W."/>
            <person name="Lee j."/>
        </authorList>
    </citation>
    <scope>NUCLEOTIDE SEQUENCE [LARGE SCALE GENOMIC DNA]</scope>
    <source>
        <strain evidence="3 4">KSNA2</strain>
    </source>
</reference>
<name>A0A4P8YM96_9ENTR</name>
<gene>
    <name evidence="3" type="ORF">FEM41_21005</name>
</gene>
<sequence length="187" mass="20029">MKKLLLPLALVALSGCVQVDNYSEVIKHPAPAGLAGYWQSQGPQSEMVSPEAIASLVVTPEGDTLECRQWQRLIALPGKLMQRSDSLYNVTIKREVYDVERQGDTLEYAGMTLRRVDRLTDECADYLEKHPLGQPIDEQDAKAAIEATKPAATQSGGTLGLGGGSNSATTLSQSEGEEESNAATVGP</sequence>
<dbReference type="KEGG" id="izh:FEM41_21005"/>
<dbReference type="Pfam" id="PF13987">
    <property type="entry name" value="YedD"/>
    <property type="match status" value="1"/>
</dbReference>
<evidence type="ECO:0000256" key="1">
    <source>
        <dbReference type="SAM" id="MobiDB-lite"/>
    </source>
</evidence>
<dbReference type="AlphaFoldDB" id="A0A4P8YM96"/>
<protein>
    <submittedName>
        <fullName evidence="3">Lipoprotein</fullName>
    </submittedName>
</protein>
<organism evidence="3 4">
    <name type="scientific">Jejubacter calystegiae</name>
    <dbReference type="NCBI Taxonomy" id="2579935"/>
    <lineage>
        <taxon>Bacteria</taxon>
        <taxon>Pseudomonadati</taxon>
        <taxon>Pseudomonadota</taxon>
        <taxon>Gammaproteobacteria</taxon>
        <taxon>Enterobacterales</taxon>
        <taxon>Enterobacteriaceae</taxon>
        <taxon>Jejubacter</taxon>
    </lineage>
</organism>
<accession>A0A4P8YM96</accession>
<dbReference type="EMBL" id="CP040428">
    <property type="protein sequence ID" value="QCT21950.1"/>
    <property type="molecule type" value="Genomic_DNA"/>
</dbReference>
<feature type="chain" id="PRO_5020392720" evidence="2">
    <location>
        <begin position="20"/>
        <end position="187"/>
    </location>
</feature>